<dbReference type="InterPro" id="IPR017932">
    <property type="entry name" value="GATase_2_dom"/>
</dbReference>
<sequence>MSGVVGVIDYERDLERDRPLLLSLTATLAHRGPDGEGLWLSPRAMFGHRALGADADTADQPFALRAGGADVVCCVTGNPTGVDTLARRLRASRVGLAPGAGTAEVVARAYLEWGQDIVPGLGGSFAIALWDGREEQLVLARDRMGGQTLYHARTRTGLVFASERKTLLAHPDIEPRVGVEGLREVVAHALPPGPVFEGLGQIESAEVARYGRDGWRRSLYWALEPRPHTDGVDATVDRVREILRESVRLSVPADSSGLVGTLSGGIDSSAVAALVAAELRSRGERDLHTFTLDFTDDDFQRDAVHDTRDAPFARSVADHIGSWHEVVELDAYGILDPDVRLGLLRAKDLPTRIYDMDASQYVFLQHVAAAGGRTAFTGGMGDQLFHGARWSTDTALVDSGTFPWIALAQRHGAANGFGTRLLDEGVLRLMELPDYYRDSYAESVAEVEFLPEDDEDQRRIRRLSYLLLTRFRTDAGLFSSVGLRMRAPINSVDLIEYAYNIPARMQRHGDIEKGLLRAAVADLLPPDVVRRPQSATPVGRNPDYARRLQELFTEILADPASPVLPLIDLQAAARLADSPDELIKNRLSRADVDLVLQLNLWLDHHRVRLSL</sequence>
<comment type="pathway">
    <text evidence="1">Amino-acid biosynthesis; L-asparagine biosynthesis; L-asparagine from L-aspartate (L-Gln route): step 1/1.</text>
</comment>
<dbReference type="InterPro" id="IPR029055">
    <property type="entry name" value="Ntn_hydrolases_N"/>
</dbReference>
<dbReference type="CDD" id="cd01991">
    <property type="entry name" value="Asn_synthase_B_C"/>
    <property type="match status" value="1"/>
</dbReference>
<dbReference type="GO" id="GO:0005524">
    <property type="term" value="F:ATP binding"/>
    <property type="evidence" value="ECO:0007669"/>
    <property type="project" value="UniProtKB-KW"/>
</dbReference>
<name>A0A1M6BKQ1_9ACTN</name>
<evidence type="ECO:0000256" key="6">
    <source>
        <dbReference type="ARBA" id="ARBA00022888"/>
    </source>
</evidence>
<evidence type="ECO:0000256" key="2">
    <source>
        <dbReference type="ARBA" id="ARBA00005752"/>
    </source>
</evidence>
<evidence type="ECO:0000256" key="5">
    <source>
        <dbReference type="ARBA" id="ARBA00022840"/>
    </source>
</evidence>
<organism evidence="9 10">
    <name type="scientific">Nocardiopsis flavescens</name>
    <dbReference type="NCBI Taxonomy" id="758803"/>
    <lineage>
        <taxon>Bacteria</taxon>
        <taxon>Bacillati</taxon>
        <taxon>Actinomycetota</taxon>
        <taxon>Actinomycetes</taxon>
        <taxon>Streptosporangiales</taxon>
        <taxon>Nocardiopsidaceae</taxon>
        <taxon>Nocardiopsis</taxon>
    </lineage>
</organism>
<reference evidence="9 10" key="1">
    <citation type="submission" date="2016-11" db="EMBL/GenBank/DDBJ databases">
        <authorList>
            <person name="Jaros S."/>
            <person name="Januszkiewicz K."/>
            <person name="Wedrychowicz H."/>
        </authorList>
    </citation>
    <scope>NUCLEOTIDE SEQUENCE [LARGE SCALE GENOMIC DNA]</scope>
    <source>
        <strain evidence="9 10">CGMCC 4.5723</strain>
    </source>
</reference>
<dbReference type="RefSeq" id="WP_073374262.1">
    <property type="nucleotide sequence ID" value="NZ_FQZK01000001.1"/>
</dbReference>
<evidence type="ECO:0000259" key="8">
    <source>
        <dbReference type="PROSITE" id="PS51278"/>
    </source>
</evidence>
<dbReference type="InterPro" id="IPR006426">
    <property type="entry name" value="Asn_synth_AEB"/>
</dbReference>
<evidence type="ECO:0000256" key="7">
    <source>
        <dbReference type="ARBA" id="ARBA00048741"/>
    </source>
</evidence>
<dbReference type="AlphaFoldDB" id="A0A1M6BKQ1"/>
<dbReference type="PANTHER" id="PTHR43284">
    <property type="entry name" value="ASPARAGINE SYNTHETASE (GLUTAMINE-HYDROLYZING)"/>
    <property type="match status" value="1"/>
</dbReference>
<dbReference type="SUPFAM" id="SSF56235">
    <property type="entry name" value="N-terminal nucleophile aminohydrolases (Ntn hydrolases)"/>
    <property type="match status" value="1"/>
</dbReference>
<dbReference type="Gene3D" id="3.40.50.620">
    <property type="entry name" value="HUPs"/>
    <property type="match status" value="1"/>
</dbReference>
<dbReference type="PIRSF" id="PIRSF001589">
    <property type="entry name" value="Asn_synthetase_glu-h"/>
    <property type="match status" value="1"/>
</dbReference>
<dbReference type="GO" id="GO:0006529">
    <property type="term" value="P:asparagine biosynthetic process"/>
    <property type="evidence" value="ECO:0007669"/>
    <property type="project" value="UniProtKB-KW"/>
</dbReference>
<protein>
    <recommendedName>
        <fullName evidence="3">asparagine synthase (glutamine-hydrolyzing)</fullName>
        <ecNumber evidence="3">6.3.5.4</ecNumber>
    </recommendedName>
</protein>
<dbReference type="GO" id="GO:0005829">
    <property type="term" value="C:cytosol"/>
    <property type="evidence" value="ECO:0007669"/>
    <property type="project" value="TreeGrafter"/>
</dbReference>
<dbReference type="Gene3D" id="3.60.20.10">
    <property type="entry name" value="Glutamine Phosphoribosylpyrophosphate, subunit 1, domain 1"/>
    <property type="match status" value="1"/>
</dbReference>
<evidence type="ECO:0000256" key="1">
    <source>
        <dbReference type="ARBA" id="ARBA00005187"/>
    </source>
</evidence>
<keyword evidence="6" id="KW-0028">Amino-acid biosynthesis</keyword>
<evidence type="ECO:0000313" key="9">
    <source>
        <dbReference type="EMBL" id="SHI49294.1"/>
    </source>
</evidence>
<feature type="domain" description="Glutamine amidotransferase type-2" evidence="8">
    <location>
        <begin position="2"/>
        <end position="213"/>
    </location>
</feature>
<evidence type="ECO:0000313" key="10">
    <source>
        <dbReference type="Proteomes" id="UP000184452"/>
    </source>
</evidence>
<dbReference type="OrthoDB" id="9763290at2"/>
<evidence type="ECO:0000256" key="4">
    <source>
        <dbReference type="ARBA" id="ARBA00022741"/>
    </source>
</evidence>
<dbReference type="Pfam" id="PF00733">
    <property type="entry name" value="Asn_synthase"/>
    <property type="match status" value="1"/>
</dbReference>
<keyword evidence="10" id="KW-1185">Reference proteome</keyword>
<keyword evidence="5" id="KW-0067">ATP-binding</keyword>
<dbReference type="STRING" id="758803.SAMN05421803_101393"/>
<comment type="similarity">
    <text evidence="2">Belongs to the asparagine synthetase family.</text>
</comment>
<evidence type="ECO:0000256" key="3">
    <source>
        <dbReference type="ARBA" id="ARBA00012737"/>
    </source>
</evidence>
<dbReference type="InterPro" id="IPR014729">
    <property type="entry name" value="Rossmann-like_a/b/a_fold"/>
</dbReference>
<comment type="catalytic activity">
    <reaction evidence="7">
        <text>L-aspartate + L-glutamine + ATP + H2O = L-asparagine + L-glutamate + AMP + diphosphate + H(+)</text>
        <dbReference type="Rhea" id="RHEA:12228"/>
        <dbReference type="ChEBI" id="CHEBI:15377"/>
        <dbReference type="ChEBI" id="CHEBI:15378"/>
        <dbReference type="ChEBI" id="CHEBI:29985"/>
        <dbReference type="ChEBI" id="CHEBI:29991"/>
        <dbReference type="ChEBI" id="CHEBI:30616"/>
        <dbReference type="ChEBI" id="CHEBI:33019"/>
        <dbReference type="ChEBI" id="CHEBI:58048"/>
        <dbReference type="ChEBI" id="CHEBI:58359"/>
        <dbReference type="ChEBI" id="CHEBI:456215"/>
        <dbReference type="EC" id="6.3.5.4"/>
    </reaction>
</comment>
<dbReference type="PROSITE" id="PS51278">
    <property type="entry name" value="GATASE_TYPE_2"/>
    <property type="match status" value="1"/>
</dbReference>
<gene>
    <name evidence="9" type="ORF">SAMN05421803_101393</name>
</gene>
<dbReference type="SUPFAM" id="SSF52402">
    <property type="entry name" value="Adenine nucleotide alpha hydrolases-like"/>
    <property type="match status" value="1"/>
</dbReference>
<dbReference type="EC" id="6.3.5.4" evidence="3"/>
<keyword evidence="6" id="KW-0061">Asparagine biosynthesis</keyword>
<accession>A0A1M6BKQ1</accession>
<dbReference type="EMBL" id="FQZK01000001">
    <property type="protein sequence ID" value="SHI49294.1"/>
    <property type="molecule type" value="Genomic_DNA"/>
</dbReference>
<dbReference type="GO" id="GO:0004066">
    <property type="term" value="F:asparagine synthase (glutamine-hydrolyzing) activity"/>
    <property type="evidence" value="ECO:0007669"/>
    <property type="project" value="UniProtKB-EC"/>
</dbReference>
<dbReference type="InterPro" id="IPR051786">
    <property type="entry name" value="ASN_synthetase/amidase"/>
</dbReference>
<proteinExistence type="inferred from homology"/>
<dbReference type="Pfam" id="PF13537">
    <property type="entry name" value="GATase_7"/>
    <property type="match status" value="1"/>
</dbReference>
<keyword evidence="4" id="KW-0547">Nucleotide-binding</keyword>
<dbReference type="PANTHER" id="PTHR43284:SF1">
    <property type="entry name" value="ASPARAGINE SYNTHETASE"/>
    <property type="match status" value="1"/>
</dbReference>
<dbReference type="Proteomes" id="UP000184452">
    <property type="component" value="Unassembled WGS sequence"/>
</dbReference>
<dbReference type="InterPro" id="IPR001962">
    <property type="entry name" value="Asn_synthase"/>
</dbReference>